<feature type="transmembrane region" description="Helical" evidence="7">
    <location>
        <begin position="12"/>
        <end position="30"/>
    </location>
</feature>
<dbReference type="NCBIfam" id="TIGR00711">
    <property type="entry name" value="efflux_EmrB"/>
    <property type="match status" value="1"/>
</dbReference>
<feature type="transmembrane region" description="Helical" evidence="7">
    <location>
        <begin position="161"/>
        <end position="180"/>
    </location>
</feature>
<feature type="transmembrane region" description="Helical" evidence="7">
    <location>
        <begin position="262"/>
        <end position="281"/>
    </location>
</feature>
<dbReference type="OrthoDB" id="9816041at2"/>
<comment type="caution">
    <text evidence="9">The sequence shown here is derived from an EMBL/GenBank/DDBJ whole genome shotgun (WGS) entry which is preliminary data.</text>
</comment>
<keyword evidence="5 7" id="KW-1133">Transmembrane helix</keyword>
<dbReference type="InterPro" id="IPR004638">
    <property type="entry name" value="EmrB-like"/>
</dbReference>
<feature type="transmembrane region" description="Helical" evidence="7">
    <location>
        <begin position="327"/>
        <end position="346"/>
    </location>
</feature>
<keyword evidence="10" id="KW-1185">Reference proteome</keyword>
<evidence type="ECO:0000313" key="9">
    <source>
        <dbReference type="EMBL" id="MBA4543418.1"/>
    </source>
</evidence>
<dbReference type="Proteomes" id="UP000530514">
    <property type="component" value="Unassembled WGS sequence"/>
</dbReference>
<feature type="transmembrane region" description="Helical" evidence="7">
    <location>
        <begin position="301"/>
        <end position="320"/>
    </location>
</feature>
<feature type="transmembrane region" description="Helical" evidence="7">
    <location>
        <begin position="192"/>
        <end position="211"/>
    </location>
</feature>
<dbReference type="GO" id="GO:0022857">
    <property type="term" value="F:transmembrane transporter activity"/>
    <property type="evidence" value="ECO:0007669"/>
    <property type="project" value="InterPro"/>
</dbReference>
<evidence type="ECO:0000256" key="2">
    <source>
        <dbReference type="ARBA" id="ARBA00022448"/>
    </source>
</evidence>
<evidence type="ECO:0000256" key="6">
    <source>
        <dbReference type="ARBA" id="ARBA00023136"/>
    </source>
</evidence>
<keyword evidence="2" id="KW-0813">Transport</keyword>
<reference evidence="9 10" key="1">
    <citation type="submission" date="2020-07" db="EMBL/GenBank/DDBJ databases">
        <authorList>
            <person name="Feng H."/>
        </authorList>
    </citation>
    <scope>NUCLEOTIDE SEQUENCE [LARGE SCALE GENOMIC DNA]</scope>
    <source>
        <strain evidence="10">s-11</strain>
    </source>
</reference>
<keyword evidence="3" id="KW-1003">Cell membrane</keyword>
<feature type="transmembrane region" description="Helical" evidence="7">
    <location>
        <begin position="456"/>
        <end position="480"/>
    </location>
</feature>
<dbReference type="Gene3D" id="1.20.1720.10">
    <property type="entry name" value="Multidrug resistance protein D"/>
    <property type="match status" value="1"/>
</dbReference>
<evidence type="ECO:0000259" key="8">
    <source>
        <dbReference type="PROSITE" id="PS50850"/>
    </source>
</evidence>
<evidence type="ECO:0000256" key="4">
    <source>
        <dbReference type="ARBA" id="ARBA00022692"/>
    </source>
</evidence>
<dbReference type="AlphaFoldDB" id="A0A7W2AIZ4"/>
<evidence type="ECO:0000256" key="5">
    <source>
        <dbReference type="ARBA" id="ARBA00022989"/>
    </source>
</evidence>
<dbReference type="SUPFAM" id="SSF103473">
    <property type="entry name" value="MFS general substrate transporter"/>
    <property type="match status" value="2"/>
</dbReference>
<comment type="subcellular location">
    <subcellularLocation>
        <location evidence="1">Cell membrane</location>
        <topology evidence="1">Multi-pass membrane protein</topology>
    </subcellularLocation>
</comment>
<dbReference type="PANTHER" id="PTHR23501">
    <property type="entry name" value="MAJOR FACILITATOR SUPERFAMILY"/>
    <property type="match status" value="1"/>
</dbReference>
<proteinExistence type="predicted"/>
<feature type="transmembrane region" description="Helical" evidence="7">
    <location>
        <begin position="352"/>
        <end position="375"/>
    </location>
</feature>
<gene>
    <name evidence="9" type="ORF">H1164_10970</name>
</gene>
<feature type="transmembrane region" description="Helical" evidence="7">
    <location>
        <begin position="98"/>
        <end position="119"/>
    </location>
</feature>
<feature type="transmembrane region" description="Helical" evidence="7">
    <location>
        <begin position="42"/>
        <end position="61"/>
    </location>
</feature>
<dbReference type="GO" id="GO:0005886">
    <property type="term" value="C:plasma membrane"/>
    <property type="evidence" value="ECO:0007669"/>
    <property type="project" value="UniProtKB-SubCell"/>
</dbReference>
<dbReference type="EMBL" id="JACEIP010000015">
    <property type="protein sequence ID" value="MBA4543418.1"/>
    <property type="molecule type" value="Genomic_DNA"/>
</dbReference>
<evidence type="ECO:0000256" key="7">
    <source>
        <dbReference type="SAM" id="Phobius"/>
    </source>
</evidence>
<dbReference type="FunFam" id="1.20.1720.10:FF:000004">
    <property type="entry name" value="EmrB/QacA family drug resistance transporter"/>
    <property type="match status" value="1"/>
</dbReference>
<feature type="domain" description="Major facilitator superfamily (MFS) profile" evidence="8">
    <location>
        <begin position="8"/>
        <end position="487"/>
    </location>
</feature>
<keyword evidence="4 7" id="KW-0812">Transmembrane</keyword>
<evidence type="ECO:0000256" key="3">
    <source>
        <dbReference type="ARBA" id="ARBA00022475"/>
    </source>
</evidence>
<dbReference type="Gene3D" id="1.20.1250.20">
    <property type="entry name" value="MFS general substrate transporter like domains"/>
    <property type="match status" value="1"/>
</dbReference>
<keyword evidence="6 7" id="KW-0472">Membrane</keyword>
<feature type="transmembrane region" description="Helical" evidence="7">
    <location>
        <begin position="217"/>
        <end position="242"/>
    </location>
</feature>
<dbReference type="InterPro" id="IPR020846">
    <property type="entry name" value="MFS_dom"/>
</dbReference>
<dbReference type="PROSITE" id="PS50850">
    <property type="entry name" value="MFS"/>
    <property type="match status" value="1"/>
</dbReference>
<evidence type="ECO:0000256" key="1">
    <source>
        <dbReference type="ARBA" id="ARBA00004651"/>
    </source>
</evidence>
<dbReference type="PANTHER" id="PTHR23501:SF191">
    <property type="entry name" value="VACUOLAR BASIC AMINO ACID TRANSPORTER 4"/>
    <property type="match status" value="1"/>
</dbReference>
<accession>A0A7W2AIZ4</accession>
<dbReference type="PRINTS" id="PR01036">
    <property type="entry name" value="TCRTETB"/>
</dbReference>
<protein>
    <submittedName>
        <fullName evidence="9">MFS transporter</fullName>
    </submittedName>
</protein>
<organism evidence="9 10">
    <name type="scientific">Thermoactinomyces daqus</name>
    <dbReference type="NCBI Taxonomy" id="1329516"/>
    <lineage>
        <taxon>Bacteria</taxon>
        <taxon>Bacillati</taxon>
        <taxon>Bacillota</taxon>
        <taxon>Bacilli</taxon>
        <taxon>Bacillales</taxon>
        <taxon>Thermoactinomycetaceae</taxon>
        <taxon>Thermoactinomyces</taxon>
    </lineage>
</organism>
<name>A0A7W2AIZ4_9BACL</name>
<dbReference type="Pfam" id="PF07690">
    <property type="entry name" value="MFS_1"/>
    <property type="match status" value="2"/>
</dbReference>
<feature type="transmembrane region" description="Helical" evidence="7">
    <location>
        <begin position="131"/>
        <end position="149"/>
    </location>
</feature>
<dbReference type="CDD" id="cd17502">
    <property type="entry name" value="MFS_Azr1_MDR_like"/>
    <property type="match status" value="1"/>
</dbReference>
<dbReference type="InterPro" id="IPR011701">
    <property type="entry name" value="MFS"/>
</dbReference>
<dbReference type="RefSeq" id="WP_033101314.1">
    <property type="nucleotide sequence ID" value="NZ_JACEIP010000015.1"/>
</dbReference>
<evidence type="ECO:0000313" key="10">
    <source>
        <dbReference type="Proteomes" id="UP000530514"/>
    </source>
</evidence>
<dbReference type="InterPro" id="IPR036259">
    <property type="entry name" value="MFS_trans_sf"/>
</dbReference>
<sequence length="499" mass="54163">MQTNRKQVTIAMLIATFLAAIEVTIVSTAMPRIASELGGLQFISWVFAAYLLTSTVTTPIFGKLADLYGRKVVFTVGAALFLLGSMLSGLSSSMHQLIWFRALQGLGAGGIMPTTFTIIGDIFPYEQRAKVQGWFSSIWGLSGLVGPLVGGFLVDYVSWRWIFYINLPFGLVSVIMLWIFLREEGDSRERKIDYLGVLTFSIAVASILFALSTGGTVYSWGSAIIIGLFLVGILFLLIFIWVEFKAEEPMLPLELFKIPSILVSNLAALLSSGILIALNVYLPLWVQGVHGRGATGSGLTLLPMSIGWPIGATLGGRLMLKVGPRKTAVLGLILILAGNVSLAFISQTTPDWVLSVIMLIIGFGFGFSMTVYTVIVQSSVGWNLRGAATASNTFLRSLGQTIGVAVFGTLFNHYMKVFMMGHAEVKNINVSDLNRLLDPHNIGQIPSSVMKTMREALVYGLHHIFLILVGIAVLALLFVFRLPSSKPEAVAVSKDLKEA</sequence>
<feature type="transmembrane region" description="Helical" evidence="7">
    <location>
        <begin position="73"/>
        <end position="92"/>
    </location>
</feature>